<evidence type="ECO:0000313" key="3">
    <source>
        <dbReference type="EMBL" id="TRO78678.1"/>
    </source>
</evidence>
<protein>
    <submittedName>
        <fullName evidence="3">DUF3617 domain-containing protein</fullName>
    </submittedName>
</protein>
<feature type="chain" id="PRO_5022140874" evidence="2">
    <location>
        <begin position="22"/>
        <end position="137"/>
    </location>
</feature>
<evidence type="ECO:0000313" key="4">
    <source>
        <dbReference type="Proteomes" id="UP000317155"/>
    </source>
</evidence>
<keyword evidence="4" id="KW-1185">Reference proteome</keyword>
<evidence type="ECO:0000256" key="1">
    <source>
        <dbReference type="SAM" id="MobiDB-lite"/>
    </source>
</evidence>
<name>A0A550J5Y1_9BACT</name>
<dbReference type="OrthoDB" id="9180646at2"/>
<keyword evidence="2" id="KW-0732">Signal</keyword>
<dbReference type="InterPro" id="IPR022061">
    <property type="entry name" value="DUF3617"/>
</dbReference>
<proteinExistence type="predicted"/>
<dbReference type="Proteomes" id="UP000317155">
    <property type="component" value="Unassembled WGS sequence"/>
</dbReference>
<accession>A0A550J5Y1</accession>
<comment type="caution">
    <text evidence="3">The sequence shown here is derived from an EMBL/GenBank/DDBJ whole genome shotgun (WGS) entry which is preliminary data.</text>
</comment>
<organism evidence="3 4">
    <name type="scientific">Trichloromonas acetexigens</name>
    <dbReference type="NCBI Taxonomy" id="38815"/>
    <lineage>
        <taxon>Bacteria</taxon>
        <taxon>Pseudomonadati</taxon>
        <taxon>Thermodesulfobacteriota</taxon>
        <taxon>Desulfuromonadia</taxon>
        <taxon>Desulfuromonadales</taxon>
        <taxon>Trichloromonadaceae</taxon>
        <taxon>Trichloromonas</taxon>
    </lineage>
</organism>
<gene>
    <name evidence="3" type="ORF">FL622_15405</name>
</gene>
<dbReference type="EMBL" id="VJVV01000015">
    <property type="protein sequence ID" value="TRO78678.1"/>
    <property type="molecule type" value="Genomic_DNA"/>
</dbReference>
<sequence>MWKKLLFFLFLCAAGLSPVWAAGSVDMQEGQWEITTRVEMPGIPVQIPPMTFSQCITQQDLVPKNEQPDNECTMTHNQIDDNTVVWSVVCKGEGGETRGDGQITYHGDHFEGSMQMSMPEGMTMTNHMSGKRIGPCR</sequence>
<evidence type="ECO:0000256" key="2">
    <source>
        <dbReference type="SAM" id="SignalP"/>
    </source>
</evidence>
<dbReference type="AlphaFoldDB" id="A0A550J5Y1"/>
<feature type="signal peptide" evidence="2">
    <location>
        <begin position="1"/>
        <end position="21"/>
    </location>
</feature>
<feature type="region of interest" description="Disordered" evidence="1">
    <location>
        <begin position="117"/>
        <end position="137"/>
    </location>
</feature>
<dbReference type="Pfam" id="PF12276">
    <property type="entry name" value="DUF3617"/>
    <property type="match status" value="1"/>
</dbReference>
<reference evidence="3 4" key="1">
    <citation type="submission" date="2019-07" db="EMBL/GenBank/DDBJ databases">
        <title>Insights of Desulfuromonas acetexigens electromicrobiology.</title>
        <authorList>
            <person name="Katuri K."/>
            <person name="Sapireddy V."/>
            <person name="Shaw D.R."/>
            <person name="Saikaly P."/>
        </authorList>
    </citation>
    <scope>NUCLEOTIDE SEQUENCE [LARGE SCALE GENOMIC DNA]</scope>
    <source>
        <strain evidence="3 4">2873</strain>
    </source>
</reference>
<dbReference type="RefSeq" id="WP_092054626.1">
    <property type="nucleotide sequence ID" value="NZ_FOJJ01000007.1"/>
</dbReference>